<name>A0AB34K223_PRYPA</name>
<dbReference type="InterPro" id="IPR036291">
    <property type="entry name" value="NAD(P)-bd_dom_sf"/>
</dbReference>
<protein>
    <recommendedName>
        <fullName evidence="2">Saccharopine dehydrogenase NADP binding domain-containing protein</fullName>
    </recommendedName>
</protein>
<feature type="domain" description="Saccharopine dehydrogenase NADP binding" evidence="2">
    <location>
        <begin position="24"/>
        <end position="155"/>
    </location>
</feature>
<accession>A0AB34K223</accession>
<evidence type="ECO:0000256" key="1">
    <source>
        <dbReference type="SAM" id="SignalP"/>
    </source>
</evidence>
<comment type="caution">
    <text evidence="3">The sequence shown here is derived from an EMBL/GenBank/DDBJ whole genome shotgun (WGS) entry which is preliminary data.</text>
</comment>
<evidence type="ECO:0000313" key="4">
    <source>
        <dbReference type="Proteomes" id="UP001515480"/>
    </source>
</evidence>
<dbReference type="EMBL" id="JBGBPQ010000002">
    <property type="protein sequence ID" value="KAL1528240.1"/>
    <property type="molecule type" value="Genomic_DNA"/>
</dbReference>
<reference evidence="3 4" key="1">
    <citation type="journal article" date="2024" name="Science">
        <title>Giant polyketide synthase enzymes in the biosynthesis of giant marine polyether toxins.</title>
        <authorList>
            <person name="Fallon T.R."/>
            <person name="Shende V.V."/>
            <person name="Wierzbicki I.H."/>
            <person name="Pendleton A.L."/>
            <person name="Watervoot N.F."/>
            <person name="Auber R.P."/>
            <person name="Gonzalez D.J."/>
            <person name="Wisecaver J.H."/>
            <person name="Moore B.S."/>
        </authorList>
    </citation>
    <scope>NUCLEOTIDE SEQUENCE [LARGE SCALE GENOMIC DNA]</scope>
    <source>
        <strain evidence="3 4">12B1</strain>
    </source>
</reference>
<dbReference type="AlphaFoldDB" id="A0AB34K223"/>
<keyword evidence="1" id="KW-0732">Signal</keyword>
<organism evidence="3 4">
    <name type="scientific">Prymnesium parvum</name>
    <name type="common">Toxic golden alga</name>
    <dbReference type="NCBI Taxonomy" id="97485"/>
    <lineage>
        <taxon>Eukaryota</taxon>
        <taxon>Haptista</taxon>
        <taxon>Haptophyta</taxon>
        <taxon>Prymnesiophyceae</taxon>
        <taxon>Prymnesiales</taxon>
        <taxon>Prymnesiaceae</taxon>
        <taxon>Prymnesium</taxon>
    </lineage>
</organism>
<dbReference type="PANTHER" id="PTHR43796">
    <property type="entry name" value="CARBOXYNORSPERMIDINE SYNTHASE"/>
    <property type="match status" value="1"/>
</dbReference>
<feature type="chain" id="PRO_5044220129" description="Saccharopine dehydrogenase NADP binding domain-containing protein" evidence="1">
    <location>
        <begin position="22"/>
        <end position="422"/>
    </location>
</feature>
<dbReference type="PANTHER" id="PTHR43796:SF2">
    <property type="entry name" value="CARBOXYNORSPERMIDINE SYNTHASE"/>
    <property type="match status" value="1"/>
</dbReference>
<dbReference type="Gene3D" id="3.40.50.720">
    <property type="entry name" value="NAD(P)-binding Rossmann-like Domain"/>
    <property type="match status" value="1"/>
</dbReference>
<dbReference type="Pfam" id="PF03435">
    <property type="entry name" value="Sacchrp_dh_NADP"/>
    <property type="match status" value="1"/>
</dbReference>
<sequence>MTAALWLRLLAALAVARPAAAARVLLLGGSGRIGSSCAAHLLQRDPSVELLLGGRDAARGARAAASLGAQFPGARVSFAQLDWTDEAQLQALIGATSPTAVVHTAGPYNQAEPVVLRATIQSGVPVYVDLSDPLAYIDAALAMRDEAAAAGTTALLCAGAFPGLSNLMAMECAARMGDDATIQDLQFSYFTAGLGGSGEVNLLITNEGFGDPVPTFRDGKLSPQLIGGLDSRRVKFFLEPSEPSASLVGEREVWAWPFPEAATVARQLSIRGDSSVRMGTAPALWNSVLGFFVSVVPRSWWRSRAFSNGLAQFSRPLVKVTDAFVGETHAMRIDVTNSEGALVSAVQAHRSFRGIVGQSCAEFTLALLDDCGAGDAGAASSSLPAGVFTPEALFESASRRAPLLDRMLAVDGTLNYAFRGPA</sequence>
<gene>
    <name evidence="3" type="ORF">AB1Y20_009598</name>
</gene>
<evidence type="ECO:0000259" key="2">
    <source>
        <dbReference type="Pfam" id="PF03435"/>
    </source>
</evidence>
<dbReference type="Proteomes" id="UP001515480">
    <property type="component" value="Unassembled WGS sequence"/>
</dbReference>
<keyword evidence="4" id="KW-1185">Reference proteome</keyword>
<dbReference type="SUPFAM" id="SSF51735">
    <property type="entry name" value="NAD(P)-binding Rossmann-fold domains"/>
    <property type="match status" value="1"/>
</dbReference>
<evidence type="ECO:0000313" key="3">
    <source>
        <dbReference type="EMBL" id="KAL1528240.1"/>
    </source>
</evidence>
<feature type="signal peptide" evidence="1">
    <location>
        <begin position="1"/>
        <end position="21"/>
    </location>
</feature>
<dbReference type="InterPro" id="IPR005097">
    <property type="entry name" value="Sacchrp_dh_NADP-bd"/>
</dbReference>
<proteinExistence type="predicted"/>